<dbReference type="HAMAP" id="MF_01477">
    <property type="entry name" value="Iojap_RsfS"/>
    <property type="match status" value="1"/>
</dbReference>
<dbReference type="Pfam" id="PF02410">
    <property type="entry name" value="RsfS"/>
    <property type="match status" value="1"/>
</dbReference>
<comment type="similarity">
    <text evidence="1 2">Belongs to the Iojap/RsfS family.</text>
</comment>
<dbReference type="GO" id="GO:0005737">
    <property type="term" value="C:cytoplasm"/>
    <property type="evidence" value="ECO:0007669"/>
    <property type="project" value="UniProtKB-SubCell"/>
</dbReference>
<evidence type="ECO:0000313" key="4">
    <source>
        <dbReference type="Proteomes" id="UP000321291"/>
    </source>
</evidence>
<dbReference type="GO" id="GO:0042256">
    <property type="term" value="P:cytosolic ribosome assembly"/>
    <property type="evidence" value="ECO:0007669"/>
    <property type="project" value="UniProtKB-UniRule"/>
</dbReference>
<accession>A0A5B8VM29</accession>
<dbReference type="OrthoDB" id="9793681at2"/>
<evidence type="ECO:0000256" key="2">
    <source>
        <dbReference type="HAMAP-Rule" id="MF_01477"/>
    </source>
</evidence>
<keyword evidence="2" id="KW-0963">Cytoplasm</keyword>
<dbReference type="SUPFAM" id="SSF81301">
    <property type="entry name" value="Nucleotidyltransferase"/>
    <property type="match status" value="1"/>
</dbReference>
<dbReference type="Proteomes" id="UP000321291">
    <property type="component" value="Chromosome"/>
</dbReference>
<proteinExistence type="inferred from homology"/>
<name>A0A5B8VM29_9BACT</name>
<dbReference type="InterPro" id="IPR004394">
    <property type="entry name" value="Iojap/RsfS/C7orf30"/>
</dbReference>
<comment type="subcellular location">
    <subcellularLocation>
        <location evidence="2">Cytoplasm</location>
    </subcellularLocation>
</comment>
<dbReference type="KEGG" id="agi:FSB73_11065"/>
<gene>
    <name evidence="2 3" type="primary">rsfS</name>
    <name evidence="3" type="ORF">FSB73_11065</name>
</gene>
<protein>
    <recommendedName>
        <fullName evidence="2">Ribosomal silencing factor RsfS</fullName>
    </recommendedName>
</protein>
<dbReference type="GO" id="GO:0090071">
    <property type="term" value="P:negative regulation of ribosome biogenesis"/>
    <property type="evidence" value="ECO:0007669"/>
    <property type="project" value="UniProtKB-UniRule"/>
</dbReference>
<dbReference type="EMBL" id="CP042434">
    <property type="protein sequence ID" value="QEC72131.1"/>
    <property type="molecule type" value="Genomic_DNA"/>
</dbReference>
<sequence length="135" mass="14985">MLILTTKATQETPGKVTRLAKNAKLIKTIIGAIQAKKGSNILSLDLRNIPEAVADFFIICEADSTTQVKAIGDFIEKEVKENLGESAFHAEGKGSLNWVLVDYVNVVAHIMLPEARRLYSLEELWCDAPEHKYES</sequence>
<reference evidence="3 4" key="1">
    <citation type="journal article" date="2017" name="Int. J. Syst. Evol. Microbiol.">
        <title>Arachidicoccus ginsenosidivorans sp. nov., with ginsenoside-converting activity isolated from ginseng cultivating soil.</title>
        <authorList>
            <person name="Siddiqi M.Z."/>
            <person name="Aslam Z."/>
            <person name="Im W.T."/>
        </authorList>
    </citation>
    <scope>NUCLEOTIDE SEQUENCE [LARGE SCALE GENOMIC DNA]</scope>
    <source>
        <strain evidence="3 4">Gsoil 809</strain>
    </source>
</reference>
<comment type="function">
    <text evidence="2">Functions as a ribosomal silencing factor. Interacts with ribosomal protein uL14 (rplN), blocking formation of intersubunit bridge B8. Prevents association of the 30S and 50S ribosomal subunits and the formation of functional ribosomes, thus repressing translation.</text>
</comment>
<keyword evidence="2" id="KW-0810">Translation regulation</keyword>
<dbReference type="AlphaFoldDB" id="A0A5B8VM29"/>
<keyword evidence="2" id="KW-0678">Repressor</keyword>
<evidence type="ECO:0000313" key="3">
    <source>
        <dbReference type="EMBL" id="QEC72131.1"/>
    </source>
</evidence>
<dbReference type="GO" id="GO:0043023">
    <property type="term" value="F:ribosomal large subunit binding"/>
    <property type="evidence" value="ECO:0007669"/>
    <property type="project" value="TreeGrafter"/>
</dbReference>
<dbReference type="InterPro" id="IPR043519">
    <property type="entry name" value="NT_sf"/>
</dbReference>
<dbReference type="Gene3D" id="3.30.460.10">
    <property type="entry name" value="Beta Polymerase, domain 2"/>
    <property type="match status" value="1"/>
</dbReference>
<dbReference type="NCBIfam" id="TIGR00090">
    <property type="entry name" value="rsfS_iojap_ybeB"/>
    <property type="match status" value="1"/>
</dbReference>
<dbReference type="PANTHER" id="PTHR21043">
    <property type="entry name" value="IOJAP SUPERFAMILY ORTHOLOG"/>
    <property type="match status" value="1"/>
</dbReference>
<keyword evidence="4" id="KW-1185">Reference proteome</keyword>
<organism evidence="3 4">
    <name type="scientific">Arachidicoccus ginsenosidivorans</name>
    <dbReference type="NCBI Taxonomy" id="496057"/>
    <lineage>
        <taxon>Bacteria</taxon>
        <taxon>Pseudomonadati</taxon>
        <taxon>Bacteroidota</taxon>
        <taxon>Chitinophagia</taxon>
        <taxon>Chitinophagales</taxon>
        <taxon>Chitinophagaceae</taxon>
        <taxon>Arachidicoccus</taxon>
    </lineage>
</organism>
<dbReference type="GO" id="GO:0017148">
    <property type="term" value="P:negative regulation of translation"/>
    <property type="evidence" value="ECO:0007669"/>
    <property type="project" value="UniProtKB-UniRule"/>
</dbReference>
<comment type="subunit">
    <text evidence="2">Interacts with ribosomal protein uL14 (rplN).</text>
</comment>
<dbReference type="PANTHER" id="PTHR21043:SF0">
    <property type="entry name" value="MITOCHONDRIAL ASSEMBLY OF RIBOSOMAL LARGE SUBUNIT PROTEIN 1"/>
    <property type="match status" value="1"/>
</dbReference>
<evidence type="ECO:0000256" key="1">
    <source>
        <dbReference type="ARBA" id="ARBA00010574"/>
    </source>
</evidence>